<evidence type="ECO:0000313" key="3">
    <source>
        <dbReference type="Proteomes" id="UP000241803"/>
    </source>
</evidence>
<feature type="transmembrane region" description="Helical" evidence="1">
    <location>
        <begin position="94"/>
        <end position="114"/>
    </location>
</feature>
<evidence type="ECO:0000313" key="2">
    <source>
        <dbReference type="EMBL" id="PSV50019.1"/>
    </source>
</evidence>
<dbReference type="AlphaFoldDB" id="A0A2T3LFC5"/>
<dbReference type="EMBL" id="PYOC01000001">
    <property type="protein sequence ID" value="PSV50019.1"/>
    <property type="molecule type" value="Genomic_DNA"/>
</dbReference>
<proteinExistence type="predicted"/>
<keyword evidence="1" id="KW-0472">Membrane</keyword>
<keyword evidence="1" id="KW-1133">Transmembrane helix</keyword>
<name>A0A2T3LFC5_9GAMM</name>
<evidence type="ECO:0000256" key="1">
    <source>
        <dbReference type="SAM" id="Phobius"/>
    </source>
</evidence>
<accession>A0A2T3LFC5</accession>
<feature type="transmembrane region" description="Helical" evidence="1">
    <location>
        <begin position="44"/>
        <end position="74"/>
    </location>
</feature>
<protein>
    <submittedName>
        <fullName evidence="2">Uncharacterized protein</fullName>
    </submittedName>
</protein>
<keyword evidence="1" id="KW-0812">Transmembrane</keyword>
<dbReference type="Proteomes" id="UP000241803">
    <property type="component" value="Unassembled WGS sequence"/>
</dbReference>
<organism evidence="2 3">
    <name type="scientific">Photobacterium indicum</name>
    <dbReference type="NCBI Taxonomy" id="81447"/>
    <lineage>
        <taxon>Bacteria</taxon>
        <taxon>Pseudomonadati</taxon>
        <taxon>Pseudomonadota</taxon>
        <taxon>Gammaproteobacteria</taxon>
        <taxon>Vibrionales</taxon>
        <taxon>Vibrionaceae</taxon>
        <taxon>Photobacterium</taxon>
    </lineage>
</organism>
<sequence length="262" mass="30212">MGVLYVVFLLICGFIFTNMHLPARIRQKRSTGWDSYFHVASWGLWFVMSGMASCVALYLFLDVLSFVFNIPQVFMTYDSFDFYSGLSEARFFDFRLDMLIIGFLSVAYSLVAGIHSKRKMKVKEERLKEMRKIANSDLMEKVFFDAMTRKMLVLVSLSSRKVYVGMAASTRIEHGDFENVEIIPIMSGYRDKDTLVFKEVHSYINHYKDNDIGPKSKPLSIYDFRNVIPTSQIESVSLFDPATFDKFQGLMDSEPKELDKAA</sequence>
<gene>
    <name evidence="2" type="ORF">C9J47_05575</name>
</gene>
<keyword evidence="3" id="KW-1185">Reference proteome</keyword>
<reference evidence="2 3" key="1">
    <citation type="submission" date="2018-03" db="EMBL/GenBank/DDBJ databases">
        <title>Whole genome sequencing of Histamine producing bacteria.</title>
        <authorList>
            <person name="Butler K."/>
        </authorList>
    </citation>
    <scope>NUCLEOTIDE SEQUENCE [LARGE SCALE GENOMIC DNA]</scope>
    <source>
        <strain evidence="2 3">ATCC 19614</strain>
    </source>
</reference>
<feature type="transmembrane region" description="Helical" evidence="1">
    <location>
        <begin position="6"/>
        <end position="23"/>
    </location>
</feature>
<comment type="caution">
    <text evidence="2">The sequence shown here is derived from an EMBL/GenBank/DDBJ whole genome shotgun (WGS) entry which is preliminary data.</text>
</comment>